<dbReference type="EMBL" id="CAGS01000158">
    <property type="protein sequence ID" value="CCF83550.1"/>
    <property type="molecule type" value="Genomic_DNA"/>
</dbReference>
<proteinExistence type="predicted"/>
<dbReference type="Proteomes" id="UP000004221">
    <property type="component" value="Unassembled WGS sequence"/>
</dbReference>
<keyword evidence="2" id="KW-1185">Reference proteome</keyword>
<evidence type="ECO:0000313" key="2">
    <source>
        <dbReference type="Proteomes" id="UP000004221"/>
    </source>
</evidence>
<evidence type="ECO:0000313" key="1">
    <source>
        <dbReference type="EMBL" id="CCF83550.1"/>
    </source>
</evidence>
<comment type="caution">
    <text evidence="1">The sequence shown here is derived from an EMBL/GenBank/DDBJ whole genome shotgun (WGS) entry which is preliminary data.</text>
</comment>
<dbReference type="AlphaFoldDB" id="I4EFT8"/>
<sequence length="133" mass="14293">MLGTVAGCVNDAKQDLAERQFLPVLQRLVRVRDAGGMEDGDSGARSGRELMVTGDVVGVIMRFDDVAEAEAVTRSEAEDLVDHVDPGIDDGHFTRVRRPDHVGGTTDIAAKDLFEVHGGVLWELSQPANPLSV</sequence>
<organism evidence="1 2">
    <name type="scientific">Nitrolancea hollandica Lb</name>
    <dbReference type="NCBI Taxonomy" id="1129897"/>
    <lineage>
        <taxon>Bacteria</taxon>
        <taxon>Pseudomonadati</taxon>
        <taxon>Thermomicrobiota</taxon>
        <taxon>Thermomicrobia</taxon>
        <taxon>Sphaerobacterales</taxon>
        <taxon>Sphaerobacterineae</taxon>
        <taxon>Sphaerobacteraceae</taxon>
        <taxon>Nitrolancea</taxon>
    </lineage>
</organism>
<accession>I4EFT8</accession>
<protein>
    <submittedName>
        <fullName evidence="1">Uncharacterized protein</fullName>
    </submittedName>
</protein>
<reference evidence="1 2" key="1">
    <citation type="journal article" date="2012" name="ISME J.">
        <title>Nitrification expanded: discovery, physiology and genomics of a nitrite-oxidizing bacterium from the phylum Chloroflexi.</title>
        <authorList>
            <person name="Sorokin D.Y."/>
            <person name="Lucker S."/>
            <person name="Vejmelkova D."/>
            <person name="Kostrikina N.A."/>
            <person name="Kleerebezem R."/>
            <person name="Rijpstra W.I."/>
            <person name="Damste J.S."/>
            <person name="Le Paslier D."/>
            <person name="Muyzer G."/>
            <person name="Wagner M."/>
            <person name="van Loosdrecht M.C."/>
            <person name="Daims H."/>
        </authorList>
    </citation>
    <scope>NUCLEOTIDE SEQUENCE [LARGE SCALE GENOMIC DNA]</scope>
    <source>
        <strain evidence="2">none</strain>
    </source>
</reference>
<gene>
    <name evidence="1" type="ORF">NITHO_2400010</name>
</gene>
<name>I4EFT8_9BACT</name>